<name>A0A1G7BMB8_9FLAO</name>
<dbReference type="RefSeq" id="WP_091867768.1">
    <property type="nucleotide sequence ID" value="NZ_FNAO01000004.1"/>
</dbReference>
<reference evidence="2 3" key="1">
    <citation type="submission" date="2016-10" db="EMBL/GenBank/DDBJ databases">
        <authorList>
            <person name="de Groot N.N."/>
        </authorList>
    </citation>
    <scope>NUCLEOTIDE SEQUENCE [LARGE SCALE GENOMIC DNA]</scope>
    <source>
        <strain evidence="2 3">DSM 23421</strain>
    </source>
</reference>
<proteinExistence type="predicted"/>
<dbReference type="AlphaFoldDB" id="A0A1G7BMB8"/>
<evidence type="ECO:0000256" key="1">
    <source>
        <dbReference type="SAM" id="Phobius"/>
    </source>
</evidence>
<feature type="transmembrane region" description="Helical" evidence="1">
    <location>
        <begin position="89"/>
        <end position="109"/>
    </location>
</feature>
<protein>
    <submittedName>
        <fullName evidence="2">Uncharacterized protein</fullName>
    </submittedName>
</protein>
<accession>A0A1G7BMB8</accession>
<keyword evidence="1" id="KW-1133">Transmembrane helix</keyword>
<dbReference type="Proteomes" id="UP000199109">
    <property type="component" value="Unassembled WGS sequence"/>
</dbReference>
<feature type="transmembrane region" description="Helical" evidence="1">
    <location>
        <begin position="65"/>
        <end position="84"/>
    </location>
</feature>
<feature type="transmembrane region" description="Helical" evidence="1">
    <location>
        <begin position="16"/>
        <end position="33"/>
    </location>
</feature>
<dbReference type="OrthoDB" id="1446731at2"/>
<dbReference type="EMBL" id="FNAO01000004">
    <property type="protein sequence ID" value="SDE28199.1"/>
    <property type="molecule type" value="Genomic_DNA"/>
</dbReference>
<dbReference type="STRING" id="641691.SAMN05421636_104217"/>
<evidence type="ECO:0000313" key="2">
    <source>
        <dbReference type="EMBL" id="SDE28199.1"/>
    </source>
</evidence>
<feature type="transmembrane region" description="Helical" evidence="1">
    <location>
        <begin position="121"/>
        <end position="138"/>
    </location>
</feature>
<keyword evidence="3" id="KW-1185">Reference proteome</keyword>
<organism evidence="2 3">
    <name type="scientific">Pricia antarctica</name>
    <dbReference type="NCBI Taxonomy" id="641691"/>
    <lineage>
        <taxon>Bacteria</taxon>
        <taxon>Pseudomonadati</taxon>
        <taxon>Bacteroidota</taxon>
        <taxon>Flavobacteriia</taxon>
        <taxon>Flavobacteriales</taxon>
        <taxon>Flavobacteriaceae</taxon>
        <taxon>Pricia</taxon>
    </lineage>
</organism>
<sequence length="221" mass="25755">MIKKSSEISTKAKKRIFIDSIGVLLIIISPFVFKLHQYLPSNPEATVSVIGFVFDSNGFADLNTYAWFLLSKIVPFYLLIIWFLTCKHWWYHIILIPATMYAFQVFEVLYSDDNIIDTKNIIWLLPVCMVVIPTVYFIRIKLYDRHVHGINLEAMEAELQSLKEKQGIDKNAPAPVSTETPKEIGYQSLSEKINEKLSTDNIESHFRQFQHQIGDWLHLRF</sequence>
<keyword evidence="1" id="KW-0812">Transmembrane</keyword>
<gene>
    <name evidence="2" type="ORF">SAMN05421636_104217</name>
</gene>
<keyword evidence="1" id="KW-0472">Membrane</keyword>
<evidence type="ECO:0000313" key="3">
    <source>
        <dbReference type="Proteomes" id="UP000199109"/>
    </source>
</evidence>